<dbReference type="GO" id="GO:0019216">
    <property type="term" value="P:regulation of lipid metabolic process"/>
    <property type="evidence" value="ECO:0007669"/>
    <property type="project" value="TreeGrafter"/>
</dbReference>
<evidence type="ECO:0000313" key="5">
    <source>
        <dbReference type="EMBL" id="RPB17971.1"/>
    </source>
</evidence>
<dbReference type="InParanoid" id="A0A3N4LBF4"/>
<keyword evidence="4" id="KW-1133">Transmembrane helix</keyword>
<keyword evidence="4" id="KW-0472">Membrane</keyword>
<proteinExistence type="inferred from homology"/>
<dbReference type="EMBL" id="ML121796">
    <property type="protein sequence ID" value="RPB17971.1"/>
    <property type="molecule type" value="Genomic_DNA"/>
</dbReference>
<organism evidence="5 6">
    <name type="scientific">Terfezia boudieri ATCC MYA-4762</name>
    <dbReference type="NCBI Taxonomy" id="1051890"/>
    <lineage>
        <taxon>Eukaryota</taxon>
        <taxon>Fungi</taxon>
        <taxon>Dikarya</taxon>
        <taxon>Ascomycota</taxon>
        <taxon>Pezizomycotina</taxon>
        <taxon>Pezizomycetes</taxon>
        <taxon>Pezizales</taxon>
        <taxon>Pezizaceae</taxon>
        <taxon>Terfezia</taxon>
    </lineage>
</organism>
<evidence type="ECO:0000256" key="3">
    <source>
        <dbReference type="SAM" id="MobiDB-lite"/>
    </source>
</evidence>
<feature type="compositionally biased region" description="Low complexity" evidence="3">
    <location>
        <begin position="33"/>
        <end position="64"/>
    </location>
</feature>
<reference evidence="5 6" key="1">
    <citation type="journal article" date="2018" name="Nat. Ecol. Evol.">
        <title>Pezizomycetes genomes reveal the molecular basis of ectomycorrhizal truffle lifestyle.</title>
        <authorList>
            <person name="Murat C."/>
            <person name="Payen T."/>
            <person name="Noel B."/>
            <person name="Kuo A."/>
            <person name="Morin E."/>
            <person name="Chen J."/>
            <person name="Kohler A."/>
            <person name="Krizsan K."/>
            <person name="Balestrini R."/>
            <person name="Da Silva C."/>
            <person name="Montanini B."/>
            <person name="Hainaut M."/>
            <person name="Levati E."/>
            <person name="Barry K.W."/>
            <person name="Belfiori B."/>
            <person name="Cichocki N."/>
            <person name="Clum A."/>
            <person name="Dockter R.B."/>
            <person name="Fauchery L."/>
            <person name="Guy J."/>
            <person name="Iotti M."/>
            <person name="Le Tacon F."/>
            <person name="Lindquist E.A."/>
            <person name="Lipzen A."/>
            <person name="Malagnac F."/>
            <person name="Mello A."/>
            <person name="Molinier V."/>
            <person name="Miyauchi S."/>
            <person name="Poulain J."/>
            <person name="Riccioni C."/>
            <person name="Rubini A."/>
            <person name="Sitrit Y."/>
            <person name="Splivallo R."/>
            <person name="Traeger S."/>
            <person name="Wang M."/>
            <person name="Zifcakova L."/>
            <person name="Wipf D."/>
            <person name="Zambonelli A."/>
            <person name="Paolocci F."/>
            <person name="Nowrousian M."/>
            <person name="Ottonello S."/>
            <person name="Baldrian P."/>
            <person name="Spatafora J.W."/>
            <person name="Henrissat B."/>
            <person name="Nagy L.G."/>
            <person name="Aury J.M."/>
            <person name="Wincker P."/>
            <person name="Grigoriev I.V."/>
            <person name="Bonfante P."/>
            <person name="Martin F.M."/>
        </authorList>
    </citation>
    <scope>NUCLEOTIDE SEQUENCE [LARGE SCALE GENOMIC DNA]</scope>
    <source>
        <strain evidence="5 6">ATCC MYA-4762</strain>
    </source>
</reference>
<name>A0A3N4LBF4_9PEZI</name>
<dbReference type="PANTHER" id="PTHR12499:SF0">
    <property type="entry name" value="OPTIC ATROPHY 3 PROTEIN"/>
    <property type="match status" value="1"/>
</dbReference>
<dbReference type="GO" id="GO:0005739">
    <property type="term" value="C:mitochondrion"/>
    <property type="evidence" value="ECO:0007669"/>
    <property type="project" value="TreeGrafter"/>
</dbReference>
<gene>
    <name evidence="5" type="ORF">L211DRAFT_844189</name>
</gene>
<evidence type="ECO:0000256" key="4">
    <source>
        <dbReference type="SAM" id="Phobius"/>
    </source>
</evidence>
<evidence type="ECO:0000256" key="1">
    <source>
        <dbReference type="ARBA" id="ARBA00007584"/>
    </source>
</evidence>
<dbReference type="AlphaFoldDB" id="A0A3N4LBF4"/>
<feature type="transmembrane region" description="Helical" evidence="4">
    <location>
        <begin position="108"/>
        <end position="127"/>
    </location>
</feature>
<accession>A0A3N4LBF4</accession>
<dbReference type="STRING" id="1051890.A0A3N4LBF4"/>
<evidence type="ECO:0000256" key="2">
    <source>
        <dbReference type="ARBA" id="ARBA00023054"/>
    </source>
</evidence>
<dbReference type="Pfam" id="PF07047">
    <property type="entry name" value="OPA3"/>
    <property type="match status" value="1"/>
</dbReference>
<keyword evidence="4" id="KW-0812">Transmembrane</keyword>
<protein>
    <submittedName>
        <fullName evidence="5">Uncharacterized protein</fullName>
    </submittedName>
</protein>
<dbReference type="Proteomes" id="UP000267821">
    <property type="component" value="Unassembled WGS sequence"/>
</dbReference>
<dbReference type="OrthoDB" id="2129069at2759"/>
<sequence length="157" mass="16925">MRLRLGLLRDAATIERLEAAEKAAKAAAKDKAAASTPTAPSISTSRSATSTTSTTSASPTSTPAIIDATASTSKPAAVAETHPITTYTVNGQTYHIRPLSETKAIDRGAAFISEFFLFAVAGSLILFESLRSRRKETNRQDIVTERLERLEERTRQD</sequence>
<feature type="non-terminal residue" evidence="5">
    <location>
        <position position="157"/>
    </location>
</feature>
<dbReference type="PANTHER" id="PTHR12499">
    <property type="entry name" value="OPTIC ATROPHY 3 PROTEIN OPA3"/>
    <property type="match status" value="1"/>
</dbReference>
<evidence type="ECO:0000313" key="6">
    <source>
        <dbReference type="Proteomes" id="UP000267821"/>
    </source>
</evidence>
<keyword evidence="2" id="KW-0175">Coiled coil</keyword>
<dbReference type="InterPro" id="IPR010754">
    <property type="entry name" value="OPA3-like"/>
</dbReference>
<comment type="similarity">
    <text evidence="1">Belongs to the OPA3 family.</text>
</comment>
<feature type="region of interest" description="Disordered" evidence="3">
    <location>
        <begin position="28"/>
        <end position="73"/>
    </location>
</feature>
<keyword evidence="6" id="KW-1185">Reference proteome</keyword>